<dbReference type="InterPro" id="IPR003751">
    <property type="entry name" value="CsrA"/>
</dbReference>
<keyword evidence="2" id="KW-0810">Translation regulation</keyword>
<evidence type="ECO:0000256" key="2">
    <source>
        <dbReference type="ARBA" id="ARBA00022845"/>
    </source>
</evidence>
<evidence type="ECO:0000256" key="1">
    <source>
        <dbReference type="ARBA" id="ARBA00022490"/>
    </source>
</evidence>
<reference evidence="4" key="1">
    <citation type="submission" date="2020-04" db="EMBL/GenBank/DDBJ databases">
        <authorList>
            <person name="Chiriac C."/>
            <person name="Salcher M."/>
            <person name="Ghai R."/>
            <person name="Kavagutti S V."/>
        </authorList>
    </citation>
    <scope>NUCLEOTIDE SEQUENCE</scope>
</reference>
<proteinExistence type="predicted"/>
<name>A0A6J5MNI0_9CAUD</name>
<dbReference type="PANTHER" id="PTHR34984:SF1">
    <property type="entry name" value="CARBON STORAGE REGULATOR"/>
    <property type="match status" value="1"/>
</dbReference>
<evidence type="ECO:0000313" key="4">
    <source>
        <dbReference type="EMBL" id="CAB4147912.1"/>
    </source>
</evidence>
<accession>A0A6J5MNI0</accession>
<organism evidence="4">
    <name type="scientific">uncultured Caudovirales phage</name>
    <dbReference type="NCBI Taxonomy" id="2100421"/>
    <lineage>
        <taxon>Viruses</taxon>
        <taxon>Duplodnaviria</taxon>
        <taxon>Heunggongvirae</taxon>
        <taxon>Uroviricota</taxon>
        <taxon>Caudoviricetes</taxon>
        <taxon>Peduoviridae</taxon>
        <taxon>Maltschvirus</taxon>
        <taxon>Maltschvirus maltsch</taxon>
    </lineage>
</organism>
<keyword evidence="3" id="KW-0694">RNA-binding</keyword>
<sequence length="66" mass="7446">MLSRKVNEVLVINYGGIQFRVCVTEIRGDKVKIGVEAPLEVQVDRLEVWEAKQRNNVSMESGETLA</sequence>
<dbReference type="PANTHER" id="PTHR34984">
    <property type="entry name" value="CARBON STORAGE REGULATOR"/>
    <property type="match status" value="1"/>
</dbReference>
<protein>
    <submittedName>
        <fullName evidence="4">CsrA RNA-binding global regulator CsrA</fullName>
    </submittedName>
</protein>
<gene>
    <name evidence="4" type="ORF">UFOVP517_51</name>
</gene>
<keyword evidence="1" id="KW-0963">Cytoplasm</keyword>
<dbReference type="EMBL" id="LR796489">
    <property type="protein sequence ID" value="CAB4147912.1"/>
    <property type="molecule type" value="Genomic_DNA"/>
</dbReference>
<dbReference type="SUPFAM" id="SSF117130">
    <property type="entry name" value="CsrA-like"/>
    <property type="match status" value="1"/>
</dbReference>
<dbReference type="GO" id="GO:0006402">
    <property type="term" value="P:mRNA catabolic process"/>
    <property type="evidence" value="ECO:0007669"/>
    <property type="project" value="InterPro"/>
</dbReference>
<dbReference type="GO" id="GO:0006109">
    <property type="term" value="P:regulation of carbohydrate metabolic process"/>
    <property type="evidence" value="ECO:0007669"/>
    <property type="project" value="InterPro"/>
</dbReference>
<dbReference type="Gene3D" id="2.60.40.4380">
    <property type="entry name" value="Translational regulator CsrA"/>
    <property type="match status" value="1"/>
</dbReference>
<dbReference type="Pfam" id="PF02599">
    <property type="entry name" value="CsrA"/>
    <property type="match status" value="1"/>
</dbReference>
<evidence type="ECO:0000256" key="3">
    <source>
        <dbReference type="ARBA" id="ARBA00022884"/>
    </source>
</evidence>
<dbReference type="GO" id="GO:0048027">
    <property type="term" value="F:mRNA 5'-UTR binding"/>
    <property type="evidence" value="ECO:0007669"/>
    <property type="project" value="TreeGrafter"/>
</dbReference>
<dbReference type="InterPro" id="IPR036107">
    <property type="entry name" value="CsrA_sf"/>
</dbReference>